<reference evidence="2" key="1">
    <citation type="journal article" date="2021" name="PeerJ">
        <title>Extensive microbial diversity within the chicken gut microbiome revealed by metagenomics and culture.</title>
        <authorList>
            <person name="Gilroy R."/>
            <person name="Ravi A."/>
            <person name="Getino M."/>
            <person name="Pursley I."/>
            <person name="Horton D.L."/>
            <person name="Alikhan N.F."/>
            <person name="Baker D."/>
            <person name="Gharbi K."/>
            <person name="Hall N."/>
            <person name="Watson M."/>
            <person name="Adriaenssens E.M."/>
            <person name="Foster-Nyarko E."/>
            <person name="Jarju S."/>
            <person name="Secka A."/>
            <person name="Antonio M."/>
            <person name="Oren A."/>
            <person name="Chaudhuri R.R."/>
            <person name="La Ragione R."/>
            <person name="Hildebrand F."/>
            <person name="Pallen M.J."/>
        </authorList>
    </citation>
    <scope>NUCLEOTIDE SEQUENCE</scope>
    <source>
        <strain evidence="2">Gambia16-554</strain>
    </source>
</reference>
<name>A0A9D2GS50_9BACT</name>
<accession>A0A9D2GS50</accession>
<feature type="chain" id="PRO_5039643760" evidence="1">
    <location>
        <begin position="27"/>
        <end position="195"/>
    </location>
</feature>
<proteinExistence type="predicted"/>
<dbReference type="SUPFAM" id="SSF103515">
    <property type="entry name" value="Autotransporter"/>
    <property type="match status" value="1"/>
</dbReference>
<dbReference type="Proteomes" id="UP000824115">
    <property type="component" value="Unassembled WGS sequence"/>
</dbReference>
<dbReference type="InterPro" id="IPR021958">
    <property type="entry name" value="DUF3575"/>
</dbReference>
<gene>
    <name evidence="2" type="ORF">IAC04_05750</name>
</gene>
<evidence type="ECO:0000313" key="2">
    <source>
        <dbReference type="EMBL" id="HIZ85974.1"/>
    </source>
</evidence>
<comment type="caution">
    <text evidence="2">The sequence shown here is derived from an EMBL/GenBank/DDBJ whole genome shotgun (WGS) entry which is preliminary data.</text>
</comment>
<sequence>MIQLSKKIVQVIIFCVLLSAPLTVKAQHMALKTNVLSDLTATVNLGLEASLAPRWSLDISGNYNAWDFKDYRKQKQWMVQPEARFWFCETFNGHFLALHAIGGEFNMADPFFPFNIYKQLRDHRYEGWMYGAGIGYGYHWILSPRWSIEAEIGAGWVGTSYEQYECVRCGAMTGEGVSNRFAITKLAVSLIFMIF</sequence>
<keyword evidence="1" id="KW-0732">Signal</keyword>
<protein>
    <submittedName>
        <fullName evidence="2">DUF3575 domain-containing protein</fullName>
    </submittedName>
</protein>
<organism evidence="2 3">
    <name type="scientific">Candidatus Coprenecus stercoravium</name>
    <dbReference type="NCBI Taxonomy" id="2840735"/>
    <lineage>
        <taxon>Bacteria</taxon>
        <taxon>Pseudomonadati</taxon>
        <taxon>Bacteroidota</taxon>
        <taxon>Bacteroidia</taxon>
        <taxon>Bacteroidales</taxon>
        <taxon>Rikenellaceae</taxon>
        <taxon>Rikenellaceae incertae sedis</taxon>
        <taxon>Candidatus Coprenecus</taxon>
    </lineage>
</organism>
<dbReference type="EMBL" id="DXAW01000097">
    <property type="protein sequence ID" value="HIZ85974.1"/>
    <property type="molecule type" value="Genomic_DNA"/>
</dbReference>
<dbReference type="Pfam" id="PF12099">
    <property type="entry name" value="DUF3575"/>
    <property type="match status" value="1"/>
</dbReference>
<dbReference type="InterPro" id="IPR036709">
    <property type="entry name" value="Autotransporte_beta_dom_sf"/>
</dbReference>
<feature type="signal peptide" evidence="1">
    <location>
        <begin position="1"/>
        <end position="26"/>
    </location>
</feature>
<reference evidence="2" key="2">
    <citation type="submission" date="2021-04" db="EMBL/GenBank/DDBJ databases">
        <authorList>
            <person name="Gilroy R."/>
        </authorList>
    </citation>
    <scope>NUCLEOTIDE SEQUENCE</scope>
    <source>
        <strain evidence="2">Gambia16-554</strain>
    </source>
</reference>
<evidence type="ECO:0000256" key="1">
    <source>
        <dbReference type="SAM" id="SignalP"/>
    </source>
</evidence>
<evidence type="ECO:0000313" key="3">
    <source>
        <dbReference type="Proteomes" id="UP000824115"/>
    </source>
</evidence>
<dbReference type="AlphaFoldDB" id="A0A9D2GS50"/>